<dbReference type="Gene3D" id="3.30.565.10">
    <property type="entry name" value="Histidine kinase-like ATPase, C-terminal domain"/>
    <property type="match status" value="1"/>
</dbReference>
<dbReference type="InterPro" id="IPR003594">
    <property type="entry name" value="HATPase_dom"/>
</dbReference>
<dbReference type="InterPro" id="IPR013655">
    <property type="entry name" value="PAS_fold_3"/>
</dbReference>
<dbReference type="Pfam" id="PF02518">
    <property type="entry name" value="HATPase_c"/>
    <property type="match status" value="1"/>
</dbReference>
<dbReference type="SUPFAM" id="SSF54631">
    <property type="entry name" value="CBS-domain pair"/>
    <property type="match status" value="1"/>
</dbReference>
<dbReference type="InterPro" id="IPR011006">
    <property type="entry name" value="CheY-like_superfamily"/>
</dbReference>
<dbReference type="Pfam" id="PF08447">
    <property type="entry name" value="PAS_3"/>
    <property type="match status" value="3"/>
</dbReference>
<dbReference type="SUPFAM" id="SSF55874">
    <property type="entry name" value="ATPase domain of HSP90 chaperone/DNA topoisomerase II/histidine kinase"/>
    <property type="match status" value="1"/>
</dbReference>
<feature type="domain" description="PAS" evidence="12">
    <location>
        <begin position="254"/>
        <end position="324"/>
    </location>
</feature>
<keyword evidence="8" id="KW-0129">CBS domain</keyword>
<dbReference type="SMART" id="SM00086">
    <property type="entry name" value="PAC"/>
    <property type="match status" value="7"/>
</dbReference>
<dbReference type="Gene3D" id="2.10.70.100">
    <property type="match status" value="1"/>
</dbReference>
<dbReference type="Gene3D" id="3.30.450.20">
    <property type="entry name" value="PAS domain"/>
    <property type="match status" value="7"/>
</dbReference>
<dbReference type="Pfam" id="PF00072">
    <property type="entry name" value="Response_reg"/>
    <property type="match status" value="1"/>
</dbReference>
<feature type="coiled-coil region" evidence="9">
    <location>
        <begin position="1051"/>
        <end position="1078"/>
    </location>
</feature>
<dbReference type="Gene3D" id="3.40.50.2300">
    <property type="match status" value="1"/>
</dbReference>
<feature type="domain" description="PAS" evidence="12">
    <location>
        <begin position="542"/>
        <end position="616"/>
    </location>
</feature>
<dbReference type="SUPFAM" id="SSF52172">
    <property type="entry name" value="CheY-like"/>
    <property type="match status" value="1"/>
</dbReference>
<dbReference type="InterPro" id="IPR000700">
    <property type="entry name" value="PAS-assoc_C"/>
</dbReference>
<dbReference type="SUPFAM" id="SSF47384">
    <property type="entry name" value="Homodimeric domain of signal transducing histidine kinase"/>
    <property type="match status" value="1"/>
</dbReference>
<evidence type="ECO:0000256" key="4">
    <source>
        <dbReference type="ARBA" id="ARBA00022679"/>
    </source>
</evidence>
<dbReference type="PROSITE" id="PS50109">
    <property type="entry name" value="HIS_KIN"/>
    <property type="match status" value="1"/>
</dbReference>
<dbReference type="Pfam" id="PF00571">
    <property type="entry name" value="CBS"/>
    <property type="match status" value="2"/>
</dbReference>
<dbReference type="PANTHER" id="PTHR43304:SF1">
    <property type="entry name" value="PAC DOMAIN-CONTAINING PROTEIN"/>
    <property type="match status" value="1"/>
</dbReference>
<dbReference type="EMBL" id="LXQD01000295">
    <property type="protein sequence ID" value="RCJ28939.1"/>
    <property type="molecule type" value="Genomic_DNA"/>
</dbReference>
<name>A0A367QYB0_9NOSO</name>
<feature type="domain" description="CBS" evidence="14">
    <location>
        <begin position="110"/>
        <end position="172"/>
    </location>
</feature>
<reference evidence="15" key="1">
    <citation type="submission" date="2016-04" db="EMBL/GenBank/DDBJ databases">
        <authorList>
            <person name="Tabuchi Yagui T.R."/>
        </authorList>
    </citation>
    <scope>NUCLEOTIDE SEQUENCE [LARGE SCALE GENOMIC DNA]</scope>
    <source>
        <strain evidence="15">NIES-26</strain>
    </source>
</reference>
<feature type="domain" description="PAC" evidence="13">
    <location>
        <begin position="746"/>
        <end position="798"/>
    </location>
</feature>
<evidence type="ECO:0000256" key="8">
    <source>
        <dbReference type="PROSITE-ProRule" id="PRU00703"/>
    </source>
</evidence>
<feature type="domain" description="Histidine kinase" evidence="10">
    <location>
        <begin position="1201"/>
        <end position="1425"/>
    </location>
</feature>
<evidence type="ECO:0000256" key="5">
    <source>
        <dbReference type="ARBA" id="ARBA00022777"/>
    </source>
</evidence>
<protein>
    <recommendedName>
        <fullName evidence="2">histidine kinase</fullName>
        <ecNumber evidence="2">2.7.13.3</ecNumber>
    </recommendedName>
</protein>
<dbReference type="PROSITE" id="PS50110">
    <property type="entry name" value="RESPONSE_REGULATORY"/>
    <property type="match status" value="1"/>
</dbReference>
<dbReference type="PRINTS" id="PR00344">
    <property type="entry name" value="BCTRLSENSOR"/>
</dbReference>
<keyword evidence="6" id="KW-0902">Two-component regulatory system</keyword>
<dbReference type="SMART" id="SM00448">
    <property type="entry name" value="REC"/>
    <property type="match status" value="1"/>
</dbReference>
<feature type="coiled-coil region" evidence="9">
    <location>
        <begin position="364"/>
        <end position="426"/>
    </location>
</feature>
<dbReference type="Pfam" id="PF13426">
    <property type="entry name" value="PAS_9"/>
    <property type="match status" value="2"/>
</dbReference>
<dbReference type="EC" id="2.7.13.3" evidence="2"/>
<dbReference type="InterPro" id="IPR046342">
    <property type="entry name" value="CBS_dom_sf"/>
</dbReference>
<dbReference type="CDD" id="cd00082">
    <property type="entry name" value="HisKA"/>
    <property type="match status" value="1"/>
</dbReference>
<evidence type="ECO:0000256" key="7">
    <source>
        <dbReference type="PROSITE-ProRule" id="PRU00169"/>
    </source>
</evidence>
<dbReference type="NCBIfam" id="TIGR00229">
    <property type="entry name" value="sensory_box"/>
    <property type="match status" value="7"/>
</dbReference>
<comment type="caution">
    <text evidence="15">The sequence shown here is derived from an EMBL/GenBank/DDBJ whole genome shotgun (WGS) entry which is preliminary data.</text>
</comment>
<evidence type="ECO:0000259" key="11">
    <source>
        <dbReference type="PROSITE" id="PS50110"/>
    </source>
</evidence>
<dbReference type="GO" id="GO:0006355">
    <property type="term" value="P:regulation of DNA-templated transcription"/>
    <property type="evidence" value="ECO:0007669"/>
    <property type="project" value="InterPro"/>
</dbReference>
<evidence type="ECO:0000256" key="1">
    <source>
        <dbReference type="ARBA" id="ARBA00000085"/>
    </source>
</evidence>
<dbReference type="InterPro" id="IPR035965">
    <property type="entry name" value="PAS-like_dom_sf"/>
</dbReference>
<gene>
    <name evidence="15" type="ORF">A6770_00635</name>
</gene>
<feature type="domain" description="PAC" evidence="13">
    <location>
        <begin position="874"/>
        <end position="926"/>
    </location>
</feature>
<feature type="coiled-coil region" evidence="9">
    <location>
        <begin position="209"/>
        <end position="257"/>
    </location>
</feature>
<evidence type="ECO:0000259" key="12">
    <source>
        <dbReference type="PROSITE" id="PS50112"/>
    </source>
</evidence>
<dbReference type="InterPro" id="IPR000644">
    <property type="entry name" value="CBS_dom"/>
</dbReference>
<dbReference type="Proteomes" id="UP000252107">
    <property type="component" value="Unassembled WGS sequence"/>
</dbReference>
<dbReference type="InterPro" id="IPR004358">
    <property type="entry name" value="Sig_transdc_His_kin-like_C"/>
</dbReference>
<dbReference type="InterPro" id="IPR005467">
    <property type="entry name" value="His_kinase_dom"/>
</dbReference>
<evidence type="ECO:0000256" key="6">
    <source>
        <dbReference type="ARBA" id="ARBA00023012"/>
    </source>
</evidence>
<dbReference type="Gene3D" id="3.10.580.10">
    <property type="entry name" value="CBS-domain"/>
    <property type="match status" value="1"/>
</dbReference>
<proteinExistence type="predicted"/>
<keyword evidence="3 7" id="KW-0597">Phosphoprotein</keyword>
<dbReference type="PANTHER" id="PTHR43304">
    <property type="entry name" value="PHYTOCHROME-LIKE PROTEIN CPH1"/>
    <property type="match status" value="1"/>
</dbReference>
<feature type="coiled-coil region" evidence="9">
    <location>
        <begin position="782"/>
        <end position="809"/>
    </location>
</feature>
<dbReference type="InterPro" id="IPR003661">
    <property type="entry name" value="HisK_dim/P_dom"/>
</dbReference>
<feature type="domain" description="PAC" evidence="13">
    <location>
        <begin position="1136"/>
        <end position="1188"/>
    </location>
</feature>
<feature type="domain" description="PAC" evidence="13">
    <location>
        <begin position="490"/>
        <end position="541"/>
    </location>
</feature>
<dbReference type="CDD" id="cd04620">
    <property type="entry name" value="CBS_two-component_sensor_histidine_kinase_repeat1"/>
    <property type="match status" value="1"/>
</dbReference>
<evidence type="ECO:0000313" key="15">
    <source>
        <dbReference type="EMBL" id="RCJ28939.1"/>
    </source>
</evidence>
<evidence type="ECO:0000259" key="10">
    <source>
        <dbReference type="PROSITE" id="PS50109"/>
    </source>
</evidence>
<evidence type="ECO:0000256" key="9">
    <source>
        <dbReference type="SAM" id="Coils"/>
    </source>
</evidence>
<dbReference type="GO" id="GO:0000155">
    <property type="term" value="F:phosphorelay sensor kinase activity"/>
    <property type="evidence" value="ECO:0007669"/>
    <property type="project" value="InterPro"/>
</dbReference>
<evidence type="ECO:0000259" key="14">
    <source>
        <dbReference type="PROSITE" id="PS51371"/>
    </source>
</evidence>
<dbReference type="SMART" id="SM00116">
    <property type="entry name" value="CBS"/>
    <property type="match status" value="2"/>
</dbReference>
<dbReference type="InterPro" id="IPR013767">
    <property type="entry name" value="PAS_fold"/>
</dbReference>
<comment type="catalytic activity">
    <reaction evidence="1">
        <text>ATP + protein L-histidine = ADP + protein N-phospho-L-histidine.</text>
        <dbReference type="EC" id="2.7.13.3"/>
    </reaction>
</comment>
<dbReference type="InterPro" id="IPR036890">
    <property type="entry name" value="HATPase_C_sf"/>
</dbReference>
<dbReference type="Pfam" id="PF00512">
    <property type="entry name" value="HisKA"/>
    <property type="match status" value="1"/>
</dbReference>
<dbReference type="SUPFAM" id="SSF55785">
    <property type="entry name" value="PYP-like sensor domain (PAS domain)"/>
    <property type="match status" value="7"/>
</dbReference>
<dbReference type="SMART" id="SM00091">
    <property type="entry name" value="PAS"/>
    <property type="match status" value="7"/>
</dbReference>
<dbReference type="InterPro" id="IPR036097">
    <property type="entry name" value="HisK_dim/P_sf"/>
</dbReference>
<dbReference type="CDD" id="cd17546">
    <property type="entry name" value="REC_hyHK_CKI1_RcsC-like"/>
    <property type="match status" value="1"/>
</dbReference>
<feature type="domain" description="PAC" evidence="13">
    <location>
        <begin position="324"/>
        <end position="376"/>
    </location>
</feature>
<feature type="domain" description="PAS" evidence="12">
    <location>
        <begin position="671"/>
        <end position="744"/>
    </location>
</feature>
<keyword evidence="16" id="KW-1185">Reference proteome</keyword>
<feature type="domain" description="PAS" evidence="12">
    <location>
        <begin position="927"/>
        <end position="985"/>
    </location>
</feature>
<dbReference type="InterPro" id="IPR001610">
    <property type="entry name" value="PAC"/>
</dbReference>
<feature type="domain" description="PAS" evidence="12">
    <location>
        <begin position="1064"/>
        <end position="1134"/>
    </location>
</feature>
<dbReference type="SMART" id="SM00387">
    <property type="entry name" value="HATPase_c"/>
    <property type="match status" value="1"/>
</dbReference>
<dbReference type="CDD" id="cd00130">
    <property type="entry name" value="PAS"/>
    <property type="match status" value="7"/>
</dbReference>
<feature type="domain" description="PAC" evidence="13">
    <location>
        <begin position="1007"/>
        <end position="1060"/>
    </location>
</feature>
<feature type="domain" description="CBS" evidence="14">
    <location>
        <begin position="24"/>
        <end position="101"/>
    </location>
</feature>
<dbReference type="InterPro" id="IPR000014">
    <property type="entry name" value="PAS"/>
</dbReference>
<accession>A0A367QYB0</accession>
<evidence type="ECO:0000313" key="16">
    <source>
        <dbReference type="Proteomes" id="UP000252107"/>
    </source>
</evidence>
<dbReference type="PROSITE" id="PS51371">
    <property type="entry name" value="CBS"/>
    <property type="match status" value="2"/>
</dbReference>
<evidence type="ECO:0000259" key="13">
    <source>
        <dbReference type="PROSITE" id="PS50113"/>
    </source>
</evidence>
<evidence type="ECO:0000256" key="2">
    <source>
        <dbReference type="ARBA" id="ARBA00012438"/>
    </source>
</evidence>
<dbReference type="Gene3D" id="1.10.287.130">
    <property type="match status" value="1"/>
</dbReference>
<dbReference type="PROSITE" id="PS50112">
    <property type="entry name" value="PAS"/>
    <property type="match status" value="7"/>
</dbReference>
<dbReference type="SMART" id="SM00388">
    <property type="entry name" value="HisKA"/>
    <property type="match status" value="1"/>
</dbReference>
<dbReference type="InterPro" id="IPR052162">
    <property type="entry name" value="Sensor_kinase/Photoreceptor"/>
</dbReference>
<feature type="domain" description="PAC" evidence="13">
    <location>
        <begin position="618"/>
        <end position="670"/>
    </location>
</feature>
<feature type="domain" description="PAS" evidence="12">
    <location>
        <begin position="416"/>
        <end position="486"/>
    </location>
</feature>
<keyword evidence="4" id="KW-0808">Transferase</keyword>
<feature type="domain" description="PAS" evidence="12">
    <location>
        <begin position="799"/>
        <end position="871"/>
    </location>
</feature>
<keyword evidence="5" id="KW-0418">Kinase</keyword>
<feature type="domain" description="Response regulatory" evidence="11">
    <location>
        <begin position="1444"/>
        <end position="1560"/>
    </location>
</feature>
<dbReference type="InterPro" id="IPR001789">
    <property type="entry name" value="Sig_transdc_resp-reg_receiver"/>
</dbReference>
<dbReference type="Pfam" id="PF00989">
    <property type="entry name" value="PAS"/>
    <property type="match status" value="2"/>
</dbReference>
<keyword evidence="9" id="KW-0175">Coiled coil</keyword>
<dbReference type="PROSITE" id="PS50113">
    <property type="entry name" value="PAC"/>
    <property type="match status" value="7"/>
</dbReference>
<organism evidence="15 16">
    <name type="scientific">Nostoc minutum NIES-26</name>
    <dbReference type="NCBI Taxonomy" id="1844469"/>
    <lineage>
        <taxon>Bacteria</taxon>
        <taxon>Bacillati</taxon>
        <taxon>Cyanobacteriota</taxon>
        <taxon>Cyanophyceae</taxon>
        <taxon>Nostocales</taxon>
        <taxon>Nostocaceae</taxon>
        <taxon>Nostoc</taxon>
    </lineage>
</organism>
<feature type="modified residue" description="4-aspartylphosphate" evidence="7">
    <location>
        <position position="1495"/>
    </location>
</feature>
<sequence length="1565" mass="177484">MRIDELTMRFNDRLIDLPNLYHVIDYSPLTISPDSYVVDAVILMSQQRSDNLPLSSFSSSLDSNRCNQRQTSCILVVEAGHLLGIFTDRDVIRVTASGIDLSKVKMAEVMTQPVITSIQSPSHSQDIFTALSLLHQYQIRHLPILDDRGQLVGIVTETSLLQAFDLVKMVGVVAALQQHLQDPKNDLAQVNQQIEAVRCQTYNYLKQWIDAQSAEVMQVNRELQLTLEELQVVEEDLRQQNEELAFIQEIAELERQRYQDLFEFAPEGYLVTNVYGTIQEANNAAATLLSVHQNYLVGKPLILFIAEQDRHQFIAQLQSLQDVQDWEIYLQPRDGKLFPASIRIAAVYNSQRQRVGWRWLVSNISEHKQAEAGLRQATDELEQRVAERTAELVVANELLQQEIIERQHAEEALRQSEQLYRQLIESQTDLVIRIDLQQRITFANTAACQTLGWQLDELRGQSLTQFCHPDELRQAKQHLRAIASPPHHLTISEQRIFTVNGFRWYQWNVTAIENETGKVVEIQGVGRDITDRKQMEIALRTSEEKFRHFAANINAVIWIISPDPYQTLYVSPAYEQIWGRSCQSLCEQPETWIDNVHPEDRDRVRTTVAQQLLNGESATLEYRILRPDGSIRWIWDRSFPIRDEQGKVCCYGGIAEDFTERKQVEESLRQSEEKFRHFAANTHALLWIANPDTGENLYANPAYEKIWGRSLQSLRDRPSSWIDTVHPEDRDRVIAKLAQHQRGESSDIEYRIFRPDGSIRWIWDRGFVMQDEQGKVYSCGGIAEDITERKQAEESLRQSEERLSLALEAGRVGVWDWNLVSNTAVWSANLRPMYGLPSASEPPTYEEYLDLVHPEDRESVSQVVADTIKQGTRPPLNYRVIWPDGSIHWLCGTGKVYHNEIGQPIRMIGTTRDITDRKQAEEALKESEERYRSVVTAMQEGILLMEVDGSIVACNASAENILGLAANEIIGRTANDPRWQTIHEDGSPFPGETHPTTITLNTGKPCSHVVMGVHKPNGQLTWIEINSQPLFRDNDPTPYAVVASFSDISERQAAKRERKQAQQKIKEQAALLDIATDAILVRDFQSQILFWNKGAERLYGWQAEEVLGKDAKEILYKETLPTVETAVRTVTESGSWQGELRKVKKSGREIIVESRWTLMRDAAGQPKSILSVDTDITQKKQLEEQFFRAQRLESLGTLAGGIAHDLNNILTPILASAQLLQVRYTQDQERYQHLLAIVENNARRGAALVKQVLSFARGFKGERTIVQIKHLISEIALIAKQTFPKSIEFAIAVPEDLWAIFGDVTQLHQVLMNLVVNARDAMPDGGTIKISTENMFIDEAYARMNLDAKVGHYVVMTVADTGIGMPPEILDRIFEPFFTTKEVGTGTGLGLSTMLGIVKSHDGFVNVSSQVGKGSQFKLFLPAVQATQAMNIEEMESPTGDGELILVVDDEAQILEITTIILENYNYKTLTASNGIEAIALYAQHKHHISAVLMDMMMPEMDGTTAIRTLQKMNPKVQIIACSGLNSNEAFVEDDCTNVELMLLKPFTAQELLHGLHYVLKNPEY</sequence>
<evidence type="ECO:0000256" key="3">
    <source>
        <dbReference type="ARBA" id="ARBA00022553"/>
    </source>
</evidence>